<feature type="region of interest" description="Disordered" evidence="8">
    <location>
        <begin position="268"/>
        <end position="303"/>
    </location>
</feature>
<proteinExistence type="inferred from homology"/>
<comment type="similarity">
    <text evidence="1 7">Belongs to the peptidase S11 family.</text>
</comment>
<keyword evidence="6" id="KW-0961">Cell wall biogenesis/degradation</keyword>
<feature type="chain" id="PRO_5045717651" evidence="9">
    <location>
        <begin position="29"/>
        <end position="303"/>
    </location>
</feature>
<evidence type="ECO:0000256" key="7">
    <source>
        <dbReference type="RuleBase" id="RU004016"/>
    </source>
</evidence>
<dbReference type="Pfam" id="PF00768">
    <property type="entry name" value="Peptidase_S11"/>
    <property type="match status" value="1"/>
</dbReference>
<sequence>MKFFSSAKRHVFAASIISALVLPQPAAARSYHPATTYLVKVNGQVLRQQNAGIRRPPASLTKMMTALVVIEKCGLDEVVVVSRGAARETGSRIGLRRGEKFRVRDLLAATLIVSANDACRALADHACGNQGDFVVQMNARARTLGLENTHFANACGHDNRALYSNAHDLARLAERAMQLPQFAKIVARHDMRITTIDGRRSYYLRNKNRLIGRYPGAIGVKTGTTPNAGQCLVAIAQREDTRVLLVIMHSRNRWGAAPALLDAAFAASSPRRALARTPDTEPTTPARREDEASPEGTVVPDQE</sequence>
<protein>
    <submittedName>
        <fullName evidence="11">D-alanyl-D-alanine carboxypeptidase</fullName>
    </submittedName>
</protein>
<evidence type="ECO:0000256" key="2">
    <source>
        <dbReference type="ARBA" id="ARBA00022729"/>
    </source>
</evidence>
<gene>
    <name evidence="11" type="ORF">JFN90_21060</name>
</gene>
<dbReference type="InterPro" id="IPR018044">
    <property type="entry name" value="Peptidase_S11"/>
</dbReference>
<keyword evidence="11" id="KW-0645">Protease</keyword>
<reference evidence="11 12" key="1">
    <citation type="submission" date="2020-12" db="EMBL/GenBank/DDBJ databases">
        <title>Geomonas sp. Red259, isolated from paddy soil.</title>
        <authorList>
            <person name="Xu Z."/>
            <person name="Zhang Z."/>
            <person name="Masuda Y."/>
            <person name="Itoh H."/>
            <person name="Senoo K."/>
        </authorList>
    </citation>
    <scope>NUCLEOTIDE SEQUENCE [LARGE SCALE GENOMIC DNA]</scope>
    <source>
        <strain evidence="11 12">Red259</strain>
    </source>
</reference>
<keyword evidence="2 9" id="KW-0732">Signal</keyword>
<dbReference type="PANTHER" id="PTHR21581">
    <property type="entry name" value="D-ALANYL-D-ALANINE CARBOXYPEPTIDASE"/>
    <property type="match status" value="1"/>
</dbReference>
<dbReference type="InterPro" id="IPR012338">
    <property type="entry name" value="Beta-lactam/transpept-like"/>
</dbReference>
<dbReference type="InterPro" id="IPR001967">
    <property type="entry name" value="Peptidase_S11_N"/>
</dbReference>
<evidence type="ECO:0000256" key="3">
    <source>
        <dbReference type="ARBA" id="ARBA00022801"/>
    </source>
</evidence>
<comment type="caution">
    <text evidence="11">The sequence shown here is derived from an EMBL/GenBank/DDBJ whole genome shotgun (WGS) entry which is preliminary data.</text>
</comment>
<dbReference type="GO" id="GO:0004180">
    <property type="term" value="F:carboxypeptidase activity"/>
    <property type="evidence" value="ECO:0007669"/>
    <property type="project" value="UniProtKB-KW"/>
</dbReference>
<dbReference type="PRINTS" id="PR00725">
    <property type="entry name" value="DADACBPTASE1"/>
</dbReference>
<organism evidence="11 12">
    <name type="scientific">Geomonas propionica</name>
    <dbReference type="NCBI Taxonomy" id="2798582"/>
    <lineage>
        <taxon>Bacteria</taxon>
        <taxon>Pseudomonadati</taxon>
        <taxon>Thermodesulfobacteriota</taxon>
        <taxon>Desulfuromonadia</taxon>
        <taxon>Geobacterales</taxon>
        <taxon>Geobacteraceae</taxon>
        <taxon>Geomonas</taxon>
    </lineage>
</organism>
<evidence type="ECO:0000256" key="8">
    <source>
        <dbReference type="SAM" id="MobiDB-lite"/>
    </source>
</evidence>
<keyword evidence="5" id="KW-0573">Peptidoglycan synthesis</keyword>
<dbReference type="SUPFAM" id="SSF56601">
    <property type="entry name" value="beta-lactamase/transpeptidase-like"/>
    <property type="match status" value="1"/>
</dbReference>
<evidence type="ECO:0000256" key="5">
    <source>
        <dbReference type="ARBA" id="ARBA00022984"/>
    </source>
</evidence>
<keyword evidence="4" id="KW-0133">Cell shape</keyword>
<keyword evidence="3" id="KW-0378">Hydrolase</keyword>
<evidence type="ECO:0000313" key="11">
    <source>
        <dbReference type="EMBL" id="MBJ6802626.1"/>
    </source>
</evidence>
<name>A0ABS0YXI7_9BACT</name>
<feature type="signal peptide" evidence="9">
    <location>
        <begin position="1"/>
        <end position="28"/>
    </location>
</feature>
<dbReference type="Proteomes" id="UP000641025">
    <property type="component" value="Unassembled WGS sequence"/>
</dbReference>
<evidence type="ECO:0000256" key="6">
    <source>
        <dbReference type="ARBA" id="ARBA00023316"/>
    </source>
</evidence>
<evidence type="ECO:0000256" key="9">
    <source>
        <dbReference type="SAM" id="SignalP"/>
    </source>
</evidence>
<evidence type="ECO:0000259" key="10">
    <source>
        <dbReference type="Pfam" id="PF00768"/>
    </source>
</evidence>
<dbReference type="EMBL" id="JAEMHK010000022">
    <property type="protein sequence ID" value="MBJ6802626.1"/>
    <property type="molecule type" value="Genomic_DNA"/>
</dbReference>
<feature type="domain" description="Peptidase S11 D-alanyl-D-alanine carboxypeptidase A N-terminal" evidence="10">
    <location>
        <begin position="42"/>
        <end position="250"/>
    </location>
</feature>
<dbReference type="PANTHER" id="PTHR21581:SF33">
    <property type="entry name" value="D-ALANYL-D-ALANINE CARBOXYPEPTIDASE DACB"/>
    <property type="match status" value="1"/>
</dbReference>
<evidence type="ECO:0000256" key="4">
    <source>
        <dbReference type="ARBA" id="ARBA00022960"/>
    </source>
</evidence>
<dbReference type="Gene3D" id="3.40.710.10">
    <property type="entry name" value="DD-peptidase/beta-lactamase superfamily"/>
    <property type="match status" value="1"/>
</dbReference>
<keyword evidence="12" id="KW-1185">Reference proteome</keyword>
<keyword evidence="11" id="KW-0121">Carboxypeptidase</keyword>
<evidence type="ECO:0000313" key="12">
    <source>
        <dbReference type="Proteomes" id="UP000641025"/>
    </source>
</evidence>
<evidence type="ECO:0000256" key="1">
    <source>
        <dbReference type="ARBA" id="ARBA00007164"/>
    </source>
</evidence>
<accession>A0ABS0YXI7</accession>
<dbReference type="RefSeq" id="WP_199397097.1">
    <property type="nucleotide sequence ID" value="NZ_JAEMHK010000022.1"/>
</dbReference>